<name>A0A069QDJ6_HOYLO</name>
<evidence type="ECO:0008006" key="4">
    <source>
        <dbReference type="Google" id="ProtNLM"/>
    </source>
</evidence>
<gene>
    <name evidence="2" type="ORF">HMPREF1991_03242</name>
</gene>
<feature type="signal peptide" evidence="1">
    <location>
        <begin position="1"/>
        <end position="22"/>
    </location>
</feature>
<proteinExistence type="predicted"/>
<reference evidence="2 3" key="1">
    <citation type="submission" date="2013-08" db="EMBL/GenBank/DDBJ databases">
        <authorList>
            <person name="Weinstock G."/>
            <person name="Sodergren E."/>
            <person name="Wylie T."/>
            <person name="Fulton L."/>
            <person name="Fulton R."/>
            <person name="Fronick C."/>
            <person name="O'Laughlin M."/>
            <person name="Godfrey J."/>
            <person name="Miner T."/>
            <person name="Herter B."/>
            <person name="Appelbaum E."/>
            <person name="Cordes M."/>
            <person name="Lek S."/>
            <person name="Wollam A."/>
            <person name="Pepin K.H."/>
            <person name="Palsikar V.B."/>
            <person name="Mitreva M."/>
            <person name="Wilson R.K."/>
        </authorList>
    </citation>
    <scope>NUCLEOTIDE SEQUENCE [LARGE SCALE GENOMIC DNA]</scope>
    <source>
        <strain evidence="2 3">ATCC 15930</strain>
    </source>
</reference>
<dbReference type="EMBL" id="JNGW01000143">
    <property type="protein sequence ID" value="KDR50697.1"/>
    <property type="molecule type" value="Genomic_DNA"/>
</dbReference>
<evidence type="ECO:0000313" key="2">
    <source>
        <dbReference type="EMBL" id="KDR50697.1"/>
    </source>
</evidence>
<dbReference type="PATRIC" id="fig|1122985.7.peg.3359"/>
<dbReference type="RefSeq" id="WP_018967592.1">
    <property type="nucleotide sequence ID" value="NZ_KB899215.1"/>
</dbReference>
<dbReference type="Proteomes" id="UP000027442">
    <property type="component" value="Unassembled WGS sequence"/>
</dbReference>
<comment type="caution">
    <text evidence="2">The sequence shown here is derived from an EMBL/GenBank/DDBJ whole genome shotgun (WGS) entry which is preliminary data.</text>
</comment>
<evidence type="ECO:0000256" key="1">
    <source>
        <dbReference type="SAM" id="SignalP"/>
    </source>
</evidence>
<dbReference type="AlphaFoldDB" id="A0A069QDJ6"/>
<feature type="chain" id="PRO_5001665109" description="DUF1735 domain-containing protein" evidence="1">
    <location>
        <begin position="23"/>
        <end position="273"/>
    </location>
</feature>
<sequence>MKQNIINFAWALLGLAFITACVDEQGSEPGNDGAPVATIYQLDVNAPLDPDNDLVLRVATNNQTQAVYYANIPKDEYEAKFQQGGEDGIKDFVTKNGTKVEGLSGTSTADITIEGMQADYKVAIVATGAGKSMLKVIDFAGLAWVDVATGSYTFALLTFNKEKTVQNVVLQKCTNREGLYRLNKVYGGKLSIKFNLLNTKKDDYQFVSVPVQMTVRNGIYIRDLATKENNQDIAIDENRGCKLYDNNKVTLVMQYYSSKKSFGDVSETFVPNP</sequence>
<keyword evidence="3" id="KW-1185">Reference proteome</keyword>
<organism evidence="2 3">
    <name type="scientific">Hoylesella loescheii DSM 19665 = JCM 12249 = ATCC 15930</name>
    <dbReference type="NCBI Taxonomy" id="1122985"/>
    <lineage>
        <taxon>Bacteria</taxon>
        <taxon>Pseudomonadati</taxon>
        <taxon>Bacteroidota</taxon>
        <taxon>Bacteroidia</taxon>
        <taxon>Bacteroidales</taxon>
        <taxon>Prevotellaceae</taxon>
        <taxon>Hoylesella</taxon>
    </lineage>
</organism>
<evidence type="ECO:0000313" key="3">
    <source>
        <dbReference type="Proteomes" id="UP000027442"/>
    </source>
</evidence>
<dbReference type="HOGENOM" id="CLU_087919_0_0_10"/>
<protein>
    <recommendedName>
        <fullName evidence="4">DUF1735 domain-containing protein</fullName>
    </recommendedName>
</protein>
<accession>A0A069QDJ6</accession>
<keyword evidence="1" id="KW-0732">Signal</keyword>
<dbReference type="PROSITE" id="PS51257">
    <property type="entry name" value="PROKAR_LIPOPROTEIN"/>
    <property type="match status" value="1"/>
</dbReference>